<evidence type="ECO:0000313" key="7">
    <source>
        <dbReference type="Proteomes" id="UP001149090"/>
    </source>
</evidence>
<feature type="domain" description="GATOR2 complex protein MIO zinc-ribbon like" evidence="4">
    <location>
        <begin position="672"/>
        <end position="792"/>
    </location>
</feature>
<dbReference type="Gene3D" id="2.130.10.10">
    <property type="entry name" value="YVTN repeat-like/Quinoprotein amine dehydrogenase"/>
    <property type="match status" value="1"/>
</dbReference>
<dbReference type="InterPro" id="IPR036322">
    <property type="entry name" value="WD40_repeat_dom_sf"/>
</dbReference>
<evidence type="ECO:0000256" key="3">
    <source>
        <dbReference type="ARBA" id="ARBA00022737"/>
    </source>
</evidence>
<dbReference type="InterPro" id="IPR031488">
    <property type="entry name" value="Zn_ribbon_mio"/>
</dbReference>
<protein>
    <submittedName>
        <fullName evidence="6">Gator complex protein</fullName>
    </submittedName>
</protein>
<evidence type="ECO:0000256" key="1">
    <source>
        <dbReference type="ARBA" id="ARBA00009713"/>
    </source>
</evidence>
<dbReference type="Pfam" id="PF17034">
    <property type="entry name" value="zinc_ribbon_16"/>
    <property type="match status" value="1"/>
</dbReference>
<dbReference type="EMBL" id="JAPDFW010000061">
    <property type="protein sequence ID" value="KAJ5076390.1"/>
    <property type="molecule type" value="Genomic_DNA"/>
</dbReference>
<comment type="caution">
    <text evidence="6">The sequence shown here is derived from an EMBL/GenBank/DDBJ whole genome shotgun (WGS) entry which is preliminary data.</text>
</comment>
<evidence type="ECO:0000259" key="4">
    <source>
        <dbReference type="Pfam" id="PF17034"/>
    </source>
</evidence>
<reference evidence="6" key="1">
    <citation type="submission" date="2022-10" db="EMBL/GenBank/DDBJ databases">
        <title>Novel sulphate-reducing endosymbionts in the free-living metamonad Anaeramoeba.</title>
        <authorList>
            <person name="Jerlstrom-Hultqvist J."/>
            <person name="Cepicka I."/>
            <person name="Gallot-Lavallee L."/>
            <person name="Salas-Leiva D."/>
            <person name="Curtis B.A."/>
            <person name="Zahonova K."/>
            <person name="Pipaliya S."/>
            <person name="Dacks J."/>
            <person name="Roger A.J."/>
        </authorList>
    </citation>
    <scope>NUCLEOTIDE SEQUENCE</scope>
    <source>
        <strain evidence="6">BMAN</strain>
    </source>
</reference>
<dbReference type="GO" id="GO:1904263">
    <property type="term" value="P:positive regulation of TORC1 signaling"/>
    <property type="evidence" value="ECO:0007669"/>
    <property type="project" value="TreeGrafter"/>
</dbReference>
<dbReference type="Pfam" id="PF21719">
    <property type="entry name" value="MIOS_a-sol"/>
    <property type="match status" value="1"/>
</dbReference>
<evidence type="ECO:0000259" key="5">
    <source>
        <dbReference type="Pfam" id="PF21719"/>
    </source>
</evidence>
<dbReference type="PANTHER" id="PTHR16453">
    <property type="entry name" value="WD40 DOMAIN-CONTAINING PROTEIN MIO FAMILY MEMBER"/>
    <property type="match status" value="1"/>
</dbReference>
<dbReference type="InterPro" id="IPR015943">
    <property type="entry name" value="WD40/YVTN_repeat-like_dom_sf"/>
</dbReference>
<evidence type="ECO:0000313" key="6">
    <source>
        <dbReference type="EMBL" id="KAJ5076390.1"/>
    </source>
</evidence>
<name>A0A9Q0LPP2_ANAIG</name>
<dbReference type="PANTHER" id="PTHR16453:SF9">
    <property type="entry name" value="GATOR COMPLEX PROTEIN MIOS"/>
    <property type="match status" value="1"/>
</dbReference>
<dbReference type="Proteomes" id="UP001149090">
    <property type="component" value="Unassembled WGS sequence"/>
</dbReference>
<dbReference type="SUPFAM" id="SSF50978">
    <property type="entry name" value="WD40 repeat-like"/>
    <property type="match status" value="1"/>
</dbReference>
<comment type="similarity">
    <text evidence="1">Belongs to the WD repeat mio family.</text>
</comment>
<dbReference type="InterPro" id="IPR037593">
    <property type="entry name" value="MIOS/Sea4"/>
</dbReference>
<dbReference type="AlphaFoldDB" id="A0A9Q0LPP2"/>
<feature type="domain" description="MIOS-like alpha-solenoid" evidence="5">
    <location>
        <begin position="329"/>
        <end position="543"/>
    </location>
</feature>
<dbReference type="InterPro" id="IPR049092">
    <property type="entry name" value="MIOS_a-sol"/>
</dbReference>
<organism evidence="6 7">
    <name type="scientific">Anaeramoeba ignava</name>
    <name type="common">Anaerobic marine amoeba</name>
    <dbReference type="NCBI Taxonomy" id="1746090"/>
    <lineage>
        <taxon>Eukaryota</taxon>
        <taxon>Metamonada</taxon>
        <taxon>Anaeramoebidae</taxon>
        <taxon>Anaeramoeba</taxon>
    </lineage>
</organism>
<evidence type="ECO:0000256" key="2">
    <source>
        <dbReference type="ARBA" id="ARBA00022574"/>
    </source>
</evidence>
<sequence>MNPKINSFSNQKSFISYFSKFNYHEIEQNYPKIKFKTEELKLNKNLDSHELSCFELNPNINELQFAVGFKTGNIVLSNINNTESKNFTILFQKDSPKNCNSISWNPIYFNQIASGYQKSQNGSIFIWDLNQIYFSFSNPIIQFDNQQDSIFLTWKPNEPNILFSCSKNGLIYIYDIKQGNQPVQIIENFKDESTIEFLEFDFVMNSRFGCLSNGNEFHWIPNQENSIGTISTEDDKFYLWNLQKGNGENQNNFLVKNLEEKPISFDCINNSSYSIGFLTKDGNVRIEKLFGNTKYSMFRKSNTLFLDDKSLFSTQKLNLENEEDISIVMKKRCLKNYSLNAKENVNVIKAFPNLFTDDILFIWNYLSVAENDPNFIFNGIEDILNDEKPQIINKVWNSSNFQKFKSQQRDAVEKLLQSLKILDENQVIESKSNIERWIFLKIINLDFEEVVSILKAAELTRSSHIIRFCESPFYGLLSLTISGYNEKMRTILTKMMDELNSTIEDPYLISLVTFLLQDKDSIVSIANNPKIKVQDRLLFASCFLDEKELKGIIQELKKKLFQEGNLHGIITTGIKGNLEFLELIQNFLDKTSDVQTTVLVLSSIYSLIKRNQETSEKLVEEKTYQMLMKVIDSYREYLNSNQLFEFRSLLDIGLHEKIGNENMNQNKPILKCNYCRKVMDFKKSKDDSNARIINNSFNDSKTWKVCPFCSKPLPKCCVCCKRINVCVCGKKTNSTNEKNSQVDLFFDVEKLDQSSLIFICLKCHHVYHISCSNNWFKNHSICPVSGCECSCIRNLKEISNSN</sequence>
<keyword evidence="7" id="KW-1185">Reference proteome</keyword>
<dbReference type="GO" id="GO:0005737">
    <property type="term" value="C:cytoplasm"/>
    <property type="evidence" value="ECO:0007669"/>
    <property type="project" value="TreeGrafter"/>
</dbReference>
<proteinExistence type="inferred from homology"/>
<keyword evidence="3" id="KW-0677">Repeat</keyword>
<dbReference type="OrthoDB" id="341486at2759"/>
<gene>
    <name evidence="6" type="ORF">M0811_06389</name>
</gene>
<keyword evidence="2" id="KW-0853">WD repeat</keyword>
<accession>A0A9Q0LPP2</accession>
<dbReference type="GO" id="GO:0034198">
    <property type="term" value="P:cellular response to amino acid starvation"/>
    <property type="evidence" value="ECO:0007669"/>
    <property type="project" value="TreeGrafter"/>
</dbReference>